<dbReference type="InterPro" id="IPR011050">
    <property type="entry name" value="Pectin_lyase_fold/virulence"/>
</dbReference>
<keyword evidence="2" id="KW-1185">Reference proteome</keyword>
<evidence type="ECO:0000313" key="2">
    <source>
        <dbReference type="Proteomes" id="UP000019276"/>
    </source>
</evidence>
<sequence length="552" mass="60107">MDTDFSAYQGEEVGFFENKVFDDEPEIVYAEHTFTADTDDSARVSGALNRARKEENGGVVILRVAQNTDATTGTANNRFSLAHIPVPANVRIEIEPEVVLEMRGNKETSNVNRNILFSIGRSNGPGNLLDERVENVEITSTDPSRSFTIDATTNNPIEYGNMTGGNGGGLVNLTRAVSFAIGYARNFAVSNVVIQDNYTENVSVQLAADHDNKDGAFAWRFGSKPVFLQDRYDNQGGANNPMNPINIPLATNSNGDFIDDDGNIVPDMFAIQRNPTYGRTPIKGSIKNIKAINVHTGYGAVQVYGGDWVEIDNIEAVHGVGVRIEAGNGTTNDKVNRSGPYYSSANKIKISNIKLTKGFTAVWLKTHSKIMKDISVENVEAIDSGSALLIGKGSYDCKGRECRDLTRGRINNVSIKGDIILRQTIFDQPVAEVGNLSTYLLSLSNREYLAAQTNKSITQISRNDIAKTTDKSGERWYYIFPVAPVLALSQLSATEIGDESAVEGFFGVDYSQANIVQDGLALGASETKRANILYRGDMQLPNGGDASSFIYK</sequence>
<proteinExistence type="predicted"/>
<dbReference type="InterPro" id="IPR012334">
    <property type="entry name" value="Pectin_lyas_fold"/>
</dbReference>
<dbReference type="PATRIC" id="fig|1328313.3.peg.2462"/>
<dbReference type="eggNOG" id="COG5434">
    <property type="taxonomic scope" value="Bacteria"/>
</dbReference>
<gene>
    <name evidence="1" type="ORF">DS2_12048</name>
</gene>
<name>W7QNT2_9ALTE</name>
<reference evidence="1 2" key="1">
    <citation type="journal article" date="2014" name="Genome Announc.">
        <title>Draft Genome Sequence of the Agar-Degrading Bacterium Catenovulum sp. Strain DS-2, Isolated from Intestines of Haliotis diversicolor.</title>
        <authorList>
            <person name="Shan D."/>
            <person name="Li X."/>
            <person name="Gu Z."/>
            <person name="Wei G."/>
            <person name="Gao Z."/>
            <person name="Shao Z."/>
        </authorList>
    </citation>
    <scope>NUCLEOTIDE SEQUENCE [LARGE SCALE GENOMIC DNA]</scope>
    <source>
        <strain evidence="1 2">DS-2</strain>
    </source>
</reference>
<evidence type="ECO:0000313" key="1">
    <source>
        <dbReference type="EMBL" id="EWH09563.1"/>
    </source>
</evidence>
<dbReference type="EMBL" id="ARZY01000022">
    <property type="protein sequence ID" value="EWH09563.1"/>
    <property type="molecule type" value="Genomic_DNA"/>
</dbReference>
<comment type="caution">
    <text evidence="1">The sequence shown here is derived from an EMBL/GenBank/DDBJ whole genome shotgun (WGS) entry which is preliminary data.</text>
</comment>
<dbReference type="Proteomes" id="UP000019276">
    <property type="component" value="Unassembled WGS sequence"/>
</dbReference>
<dbReference type="Gene3D" id="2.160.20.10">
    <property type="entry name" value="Single-stranded right-handed beta-helix, Pectin lyase-like"/>
    <property type="match status" value="1"/>
</dbReference>
<dbReference type="STRING" id="1328313.DS2_12048"/>
<organism evidence="1 2">
    <name type="scientific">Catenovulum agarivorans DS-2</name>
    <dbReference type="NCBI Taxonomy" id="1328313"/>
    <lineage>
        <taxon>Bacteria</taxon>
        <taxon>Pseudomonadati</taxon>
        <taxon>Pseudomonadota</taxon>
        <taxon>Gammaproteobacteria</taxon>
        <taxon>Alteromonadales</taxon>
        <taxon>Alteromonadaceae</taxon>
        <taxon>Catenovulum</taxon>
    </lineage>
</organism>
<dbReference type="AlphaFoldDB" id="W7QNT2"/>
<protein>
    <submittedName>
        <fullName evidence="1">Uncharacterized protein</fullName>
    </submittedName>
</protein>
<dbReference type="SUPFAM" id="SSF51126">
    <property type="entry name" value="Pectin lyase-like"/>
    <property type="match status" value="1"/>
</dbReference>
<accession>W7QNT2</accession>